<gene>
    <name evidence="2" type="ORF">A2943_01415</name>
</gene>
<evidence type="ECO:0000313" key="3">
    <source>
        <dbReference type="Proteomes" id="UP000176185"/>
    </source>
</evidence>
<organism evidence="2 3">
    <name type="scientific">Candidatus Adlerbacteria bacterium RIFCSPLOWO2_01_FULL_51_16</name>
    <dbReference type="NCBI Taxonomy" id="1797243"/>
    <lineage>
        <taxon>Bacteria</taxon>
        <taxon>Candidatus Adleribacteriota</taxon>
    </lineage>
</organism>
<evidence type="ECO:0000313" key="2">
    <source>
        <dbReference type="EMBL" id="OGC81117.1"/>
    </source>
</evidence>
<evidence type="ECO:0000256" key="1">
    <source>
        <dbReference type="SAM" id="Phobius"/>
    </source>
</evidence>
<reference evidence="2 3" key="1">
    <citation type="journal article" date="2016" name="Nat. Commun.">
        <title>Thousands of microbial genomes shed light on interconnected biogeochemical processes in an aquifer system.</title>
        <authorList>
            <person name="Anantharaman K."/>
            <person name="Brown C.T."/>
            <person name="Hug L.A."/>
            <person name="Sharon I."/>
            <person name="Castelle C.J."/>
            <person name="Probst A.J."/>
            <person name="Thomas B.C."/>
            <person name="Singh A."/>
            <person name="Wilkins M.J."/>
            <person name="Karaoz U."/>
            <person name="Brodie E.L."/>
            <person name="Williams K.H."/>
            <person name="Hubbard S.S."/>
            <person name="Banfield J.F."/>
        </authorList>
    </citation>
    <scope>NUCLEOTIDE SEQUENCE [LARGE SCALE GENOMIC DNA]</scope>
</reference>
<keyword evidence="1" id="KW-0472">Membrane</keyword>
<protein>
    <recommendedName>
        <fullName evidence="4">Helix-turn-helix domain-containing protein</fullName>
    </recommendedName>
</protein>
<sequence length="250" mass="28167">MDELMISGRRFLSSLRAAREHGYHSDYIGQLIRGGKVKGQKVGRAWYVDAESLTTYLGKESLPYLKEETQPLPEKKEIEIIPEVASLAIAEEVKIQNVQPVVEEVQEIPKQTIREEDPEEHRVQITKVGNTLEPTIRISIVKEEKKKGLTYITDDAPLLPEIRKRQSVSRLPERIVSVRVGQSELSEEPPARETTKKNVETQPDFFRRGLALTGIGVLVLVLITALSSLFVSNLSVGERETASIEFSFPH</sequence>
<keyword evidence="1" id="KW-1133">Transmembrane helix</keyword>
<dbReference type="AlphaFoldDB" id="A0A1F4XHD6"/>
<dbReference type="Proteomes" id="UP000176185">
    <property type="component" value="Unassembled WGS sequence"/>
</dbReference>
<dbReference type="EMBL" id="MEWX01000004">
    <property type="protein sequence ID" value="OGC81117.1"/>
    <property type="molecule type" value="Genomic_DNA"/>
</dbReference>
<evidence type="ECO:0008006" key="4">
    <source>
        <dbReference type="Google" id="ProtNLM"/>
    </source>
</evidence>
<feature type="transmembrane region" description="Helical" evidence="1">
    <location>
        <begin position="210"/>
        <end position="231"/>
    </location>
</feature>
<keyword evidence="1" id="KW-0812">Transmembrane</keyword>
<comment type="caution">
    <text evidence="2">The sequence shown here is derived from an EMBL/GenBank/DDBJ whole genome shotgun (WGS) entry which is preliminary data.</text>
</comment>
<dbReference type="STRING" id="1797243.A2943_01415"/>
<accession>A0A1F4XHD6</accession>
<proteinExistence type="predicted"/>
<name>A0A1F4XHD6_9BACT</name>